<proteinExistence type="predicted"/>
<dbReference type="InterPro" id="IPR039422">
    <property type="entry name" value="MarR/SlyA-like"/>
</dbReference>
<dbReference type="SUPFAM" id="SSF46785">
    <property type="entry name" value="Winged helix' DNA-binding domain"/>
    <property type="match status" value="1"/>
</dbReference>
<keyword evidence="3" id="KW-1185">Reference proteome</keyword>
<dbReference type="OrthoDB" id="165131at2"/>
<evidence type="ECO:0000259" key="1">
    <source>
        <dbReference type="PROSITE" id="PS50995"/>
    </source>
</evidence>
<dbReference type="InterPro" id="IPR036390">
    <property type="entry name" value="WH_DNA-bd_sf"/>
</dbReference>
<gene>
    <name evidence="2" type="ORF">AR1Y2_2659</name>
</gene>
<feature type="domain" description="HTH marR-type" evidence="1">
    <location>
        <begin position="4"/>
        <end position="135"/>
    </location>
</feature>
<dbReference type="InterPro" id="IPR036388">
    <property type="entry name" value="WH-like_DNA-bd_sf"/>
</dbReference>
<dbReference type="PROSITE" id="PS50995">
    <property type="entry name" value="HTH_MARR_2"/>
    <property type="match status" value="1"/>
</dbReference>
<organism evidence="2 3">
    <name type="scientific">Anaerostipes rhamnosivorans</name>
    <dbReference type="NCBI Taxonomy" id="1229621"/>
    <lineage>
        <taxon>Bacteria</taxon>
        <taxon>Bacillati</taxon>
        <taxon>Bacillota</taxon>
        <taxon>Clostridia</taxon>
        <taxon>Lachnospirales</taxon>
        <taxon>Lachnospiraceae</taxon>
        <taxon>Anaerostipes</taxon>
    </lineage>
</organism>
<dbReference type="EMBL" id="CP040058">
    <property type="protein sequence ID" value="QCP36113.1"/>
    <property type="molecule type" value="Genomic_DNA"/>
</dbReference>
<evidence type="ECO:0000313" key="3">
    <source>
        <dbReference type="Proteomes" id="UP000298653"/>
    </source>
</evidence>
<dbReference type="InterPro" id="IPR000835">
    <property type="entry name" value="HTH_MarR-typ"/>
</dbReference>
<sequence>MKKEACVCIRLRRAANTLTSYYDAGLKEAGITVNQYSALAHLKKLESASVSELAKSMRLERSTLVRNLRPLQKSSYIKDISKTRERNRRLVLTPSGEELLEKAEPLWDKIQAEVRQQLGETQVESLLEILEELQEIGGYEDDL</sequence>
<dbReference type="PANTHER" id="PTHR33164">
    <property type="entry name" value="TRANSCRIPTIONAL REGULATOR, MARR FAMILY"/>
    <property type="match status" value="1"/>
</dbReference>
<dbReference type="Proteomes" id="UP000298653">
    <property type="component" value="Chromosome"/>
</dbReference>
<dbReference type="RefSeq" id="WP_137329390.1">
    <property type="nucleotide sequence ID" value="NZ_CP040058.1"/>
</dbReference>
<dbReference type="Pfam" id="PF01047">
    <property type="entry name" value="MarR"/>
    <property type="match status" value="1"/>
</dbReference>
<dbReference type="KEGG" id="arf:AR1Y2_2659"/>
<reference evidence="2 3" key="1">
    <citation type="submission" date="2019-05" db="EMBL/GenBank/DDBJ databases">
        <title>Complete genome sequencing of Anaerostipes rhamnosivorans.</title>
        <authorList>
            <person name="Bui T.P.N."/>
            <person name="de Vos W.M."/>
        </authorList>
    </citation>
    <scope>NUCLEOTIDE SEQUENCE [LARGE SCALE GENOMIC DNA]</scope>
    <source>
        <strain evidence="2 3">1y2</strain>
    </source>
</reference>
<dbReference type="GO" id="GO:0003700">
    <property type="term" value="F:DNA-binding transcription factor activity"/>
    <property type="evidence" value="ECO:0007669"/>
    <property type="project" value="InterPro"/>
</dbReference>
<protein>
    <submittedName>
        <fullName evidence="2">Transcriptional regulator, MarR family</fullName>
    </submittedName>
</protein>
<dbReference type="Gene3D" id="1.10.10.10">
    <property type="entry name" value="Winged helix-like DNA-binding domain superfamily/Winged helix DNA-binding domain"/>
    <property type="match status" value="1"/>
</dbReference>
<dbReference type="PANTHER" id="PTHR33164:SF105">
    <property type="entry name" value="TRANSCRIPTIONAL REPRESSOR PROTEIN-RELATED"/>
    <property type="match status" value="1"/>
</dbReference>
<name>A0A4P8IJB3_9FIRM</name>
<accession>A0A4P8IJB3</accession>
<evidence type="ECO:0000313" key="2">
    <source>
        <dbReference type="EMBL" id="QCP36113.1"/>
    </source>
</evidence>
<dbReference type="PRINTS" id="PR00598">
    <property type="entry name" value="HTHMARR"/>
</dbReference>
<dbReference type="SMART" id="SM00347">
    <property type="entry name" value="HTH_MARR"/>
    <property type="match status" value="1"/>
</dbReference>
<dbReference type="AlphaFoldDB" id="A0A4P8IJB3"/>
<dbReference type="GO" id="GO:0006950">
    <property type="term" value="P:response to stress"/>
    <property type="evidence" value="ECO:0007669"/>
    <property type="project" value="TreeGrafter"/>
</dbReference>